<feature type="transmembrane region" description="Helical" evidence="1">
    <location>
        <begin position="29"/>
        <end position="55"/>
    </location>
</feature>
<proteinExistence type="predicted"/>
<name>A0A922G0I1_CARIL</name>
<reference evidence="2" key="1">
    <citation type="submission" date="2021-01" db="EMBL/GenBank/DDBJ databases">
        <authorList>
            <person name="Lovell J.T."/>
            <person name="Bentley N."/>
            <person name="Bhattarai G."/>
            <person name="Jenkins J.W."/>
            <person name="Sreedasyam A."/>
            <person name="Alarcon Y."/>
            <person name="Bock C."/>
            <person name="Boston L."/>
            <person name="Carlson J."/>
            <person name="Cervantes K."/>
            <person name="Clermont K."/>
            <person name="Krom N."/>
            <person name="Kubenka K."/>
            <person name="Mamidi S."/>
            <person name="Mattison C."/>
            <person name="Monteros M."/>
            <person name="Pisani C."/>
            <person name="Plott C."/>
            <person name="Rajasekar S."/>
            <person name="Rhein H.S."/>
            <person name="Rohla C."/>
            <person name="Song M."/>
            <person name="Hilaire R.S."/>
            <person name="Shu S."/>
            <person name="Wells L."/>
            <person name="Wang X."/>
            <person name="Webber J."/>
            <person name="Heerema R.J."/>
            <person name="Klein P."/>
            <person name="Conner P."/>
            <person name="Grauke L."/>
            <person name="Grimwood J."/>
            <person name="Schmutz J."/>
            <person name="Randall J.J."/>
        </authorList>
    </citation>
    <scope>NUCLEOTIDE SEQUENCE</scope>
    <source>
        <tissue evidence="2">Leaf</tissue>
    </source>
</reference>
<comment type="caution">
    <text evidence="2">The sequence shown here is derived from an EMBL/GenBank/DDBJ whole genome shotgun (WGS) entry which is preliminary data.</text>
</comment>
<organism evidence="2 3">
    <name type="scientific">Carya illinoinensis</name>
    <name type="common">Pecan</name>
    <dbReference type="NCBI Taxonomy" id="32201"/>
    <lineage>
        <taxon>Eukaryota</taxon>
        <taxon>Viridiplantae</taxon>
        <taxon>Streptophyta</taxon>
        <taxon>Embryophyta</taxon>
        <taxon>Tracheophyta</taxon>
        <taxon>Spermatophyta</taxon>
        <taxon>Magnoliopsida</taxon>
        <taxon>eudicotyledons</taxon>
        <taxon>Gunneridae</taxon>
        <taxon>Pentapetalae</taxon>
        <taxon>rosids</taxon>
        <taxon>fabids</taxon>
        <taxon>Fagales</taxon>
        <taxon>Juglandaceae</taxon>
        <taxon>Carya</taxon>
    </lineage>
</organism>
<keyword evidence="1" id="KW-1133">Transmembrane helix</keyword>
<gene>
    <name evidence="2" type="ORF">I3842_01G145600</name>
</gene>
<evidence type="ECO:0000313" key="3">
    <source>
        <dbReference type="Proteomes" id="UP000811246"/>
    </source>
</evidence>
<feature type="transmembrane region" description="Helical" evidence="1">
    <location>
        <begin position="67"/>
        <end position="83"/>
    </location>
</feature>
<evidence type="ECO:0008006" key="4">
    <source>
        <dbReference type="Google" id="ProtNLM"/>
    </source>
</evidence>
<sequence>MLGIELFVRLITQFNHSSLLSAAHRSGHYYFLLVASSSIVVSSARFFFFFFFFIYTEPRFKSIVPNGSGFVLGISQLVLYTIYRKPISPKTVSDGVEEGWQHEPLVS</sequence>
<evidence type="ECO:0000256" key="1">
    <source>
        <dbReference type="SAM" id="Phobius"/>
    </source>
</evidence>
<protein>
    <recommendedName>
        <fullName evidence="4">Bidirectional sugar transporter SWEET</fullName>
    </recommendedName>
</protein>
<keyword evidence="1" id="KW-0812">Transmembrane</keyword>
<evidence type="ECO:0000313" key="2">
    <source>
        <dbReference type="EMBL" id="KAG6731759.1"/>
    </source>
</evidence>
<dbReference type="EMBL" id="CM031825">
    <property type="protein sequence ID" value="KAG6731759.1"/>
    <property type="molecule type" value="Genomic_DNA"/>
</dbReference>
<keyword evidence="1" id="KW-0472">Membrane</keyword>
<dbReference type="AlphaFoldDB" id="A0A922G0I1"/>
<accession>A0A922G0I1</accession>
<dbReference type="Proteomes" id="UP000811246">
    <property type="component" value="Chromosome 1"/>
</dbReference>